<dbReference type="GO" id="GO:0003934">
    <property type="term" value="F:GTP cyclohydrolase I activity"/>
    <property type="evidence" value="ECO:0007669"/>
    <property type="project" value="UniProtKB-EC"/>
</dbReference>
<evidence type="ECO:0000313" key="9">
    <source>
        <dbReference type="EMBL" id="MFD2757261.1"/>
    </source>
</evidence>
<dbReference type="EMBL" id="JBHUNE010000003">
    <property type="protein sequence ID" value="MFD2757261.1"/>
    <property type="molecule type" value="Genomic_DNA"/>
</dbReference>
<dbReference type="InterPro" id="IPR020602">
    <property type="entry name" value="GTP_CycHdrlase_I_dom"/>
</dbReference>
<organism evidence="9 10">
    <name type="scientific">Gulosibacter faecalis</name>
    <dbReference type="NCBI Taxonomy" id="272240"/>
    <lineage>
        <taxon>Bacteria</taxon>
        <taxon>Bacillati</taxon>
        <taxon>Actinomycetota</taxon>
        <taxon>Actinomycetes</taxon>
        <taxon>Micrococcales</taxon>
        <taxon>Microbacteriaceae</taxon>
        <taxon>Gulosibacter</taxon>
    </lineage>
</organism>
<feature type="domain" description="GTP cyclohydrolase I" evidence="8">
    <location>
        <begin position="9"/>
        <end position="208"/>
    </location>
</feature>
<proteinExistence type="predicted"/>
<evidence type="ECO:0000256" key="1">
    <source>
        <dbReference type="ARBA" id="ARBA00001052"/>
    </source>
</evidence>
<dbReference type="PANTHER" id="PTHR11109:SF7">
    <property type="entry name" value="GTP CYCLOHYDROLASE 1"/>
    <property type="match status" value="1"/>
</dbReference>
<evidence type="ECO:0000256" key="4">
    <source>
        <dbReference type="ARBA" id="ARBA00017272"/>
    </source>
</evidence>
<evidence type="ECO:0000259" key="8">
    <source>
        <dbReference type="Pfam" id="PF01227"/>
    </source>
</evidence>
<dbReference type="Gene3D" id="1.10.286.10">
    <property type="match status" value="1"/>
</dbReference>
<comment type="caution">
    <text evidence="9">The sequence shown here is derived from an EMBL/GenBank/DDBJ whole genome shotgun (WGS) entry which is preliminary data.</text>
</comment>
<dbReference type="Gene3D" id="3.30.1130.10">
    <property type="match status" value="1"/>
</dbReference>
<dbReference type="InterPro" id="IPR043134">
    <property type="entry name" value="GTP-CH-I_N"/>
</dbReference>
<dbReference type="PANTHER" id="PTHR11109">
    <property type="entry name" value="GTP CYCLOHYDROLASE I"/>
    <property type="match status" value="1"/>
</dbReference>
<evidence type="ECO:0000256" key="7">
    <source>
        <dbReference type="ARBA" id="ARBA00030854"/>
    </source>
</evidence>
<evidence type="ECO:0000256" key="3">
    <source>
        <dbReference type="ARBA" id="ARBA00012715"/>
    </source>
</evidence>
<evidence type="ECO:0000256" key="5">
    <source>
        <dbReference type="ARBA" id="ARBA00022563"/>
    </source>
</evidence>
<comment type="pathway">
    <text evidence="2">Cofactor biosynthesis; 7,8-dihydroneopterin triphosphate biosynthesis; 7,8-dihydroneopterin triphosphate from GTP: step 1/1.</text>
</comment>
<keyword evidence="5" id="KW-0554">One-carbon metabolism</keyword>
<accession>A0ABW5UUC4</accession>
<keyword evidence="6 9" id="KW-0378">Hydrolase</keyword>
<evidence type="ECO:0000313" key="10">
    <source>
        <dbReference type="Proteomes" id="UP001597492"/>
    </source>
</evidence>
<name>A0ABW5UUC4_9MICO</name>
<dbReference type="RefSeq" id="WP_019619821.1">
    <property type="nucleotide sequence ID" value="NZ_JBHUNE010000003.1"/>
</dbReference>
<dbReference type="InterPro" id="IPR043133">
    <property type="entry name" value="GTP-CH-I_C/QueF"/>
</dbReference>
<protein>
    <recommendedName>
        <fullName evidence="4">GTP cyclohydrolase 1</fullName>
        <ecNumber evidence="3">3.5.4.16</ecNumber>
    </recommendedName>
    <alternativeName>
        <fullName evidence="7">GTP cyclohydrolase I</fullName>
    </alternativeName>
</protein>
<evidence type="ECO:0000256" key="6">
    <source>
        <dbReference type="ARBA" id="ARBA00022801"/>
    </source>
</evidence>
<dbReference type="SUPFAM" id="SSF55620">
    <property type="entry name" value="Tetrahydrobiopterin biosynthesis enzymes-like"/>
    <property type="match status" value="1"/>
</dbReference>
<comment type="catalytic activity">
    <reaction evidence="1">
        <text>GTP + H2O = 7,8-dihydroneopterin 3'-triphosphate + formate + H(+)</text>
        <dbReference type="Rhea" id="RHEA:17473"/>
        <dbReference type="ChEBI" id="CHEBI:15377"/>
        <dbReference type="ChEBI" id="CHEBI:15378"/>
        <dbReference type="ChEBI" id="CHEBI:15740"/>
        <dbReference type="ChEBI" id="CHEBI:37565"/>
        <dbReference type="ChEBI" id="CHEBI:58462"/>
        <dbReference type="EC" id="3.5.4.16"/>
    </reaction>
</comment>
<reference evidence="10" key="1">
    <citation type="journal article" date="2019" name="Int. J. Syst. Evol. Microbiol.">
        <title>The Global Catalogue of Microorganisms (GCM) 10K type strain sequencing project: providing services to taxonomists for standard genome sequencing and annotation.</title>
        <authorList>
            <consortium name="The Broad Institute Genomics Platform"/>
            <consortium name="The Broad Institute Genome Sequencing Center for Infectious Disease"/>
            <person name="Wu L."/>
            <person name="Ma J."/>
        </authorList>
    </citation>
    <scope>NUCLEOTIDE SEQUENCE [LARGE SCALE GENOMIC DNA]</scope>
    <source>
        <strain evidence="10">TISTR 1514</strain>
    </source>
</reference>
<gene>
    <name evidence="9" type="primary">folE</name>
    <name evidence="9" type="ORF">ACFSW7_02575</name>
</gene>
<dbReference type="Proteomes" id="UP001597492">
    <property type="component" value="Unassembled WGS sequence"/>
</dbReference>
<dbReference type="EC" id="3.5.4.16" evidence="3"/>
<dbReference type="Pfam" id="PF01227">
    <property type="entry name" value="GTP_cyclohydroI"/>
    <property type="match status" value="1"/>
</dbReference>
<sequence>MAVDEARAREAVRELLAACGLDPDSPQFARTPARVAAAAGELFSGVGADAVTPLVEGRISLEEPSEASESAAVEAGSGAGDDAVADASQAVLLRNIRFRSMCEHHLLPFDGWVQLAYLPGDSIIGFGRLYDLVETLSSRPTLQEKLGDDLVDAVMTGLDARGAIAVLEARQGCVADRGPRQADSETVTFATRGAFNNPDARAEVLRLIALGATDRGE</sequence>
<evidence type="ECO:0000256" key="2">
    <source>
        <dbReference type="ARBA" id="ARBA00005080"/>
    </source>
</evidence>
<dbReference type="InterPro" id="IPR001474">
    <property type="entry name" value="GTP_CycHdrlase_I"/>
</dbReference>
<keyword evidence="10" id="KW-1185">Reference proteome</keyword>